<dbReference type="SUPFAM" id="SSF81301">
    <property type="entry name" value="Nucleotidyltransferase"/>
    <property type="match status" value="1"/>
</dbReference>
<evidence type="ECO:0000313" key="1">
    <source>
        <dbReference type="EMBL" id="DAE17390.1"/>
    </source>
</evidence>
<proteinExistence type="predicted"/>
<name>A0A8S5QDK7_9CAUD</name>
<dbReference type="InterPro" id="IPR043519">
    <property type="entry name" value="NT_sf"/>
</dbReference>
<accession>A0A8S5QDK7</accession>
<dbReference type="EMBL" id="BK015639">
    <property type="protein sequence ID" value="DAE17390.1"/>
    <property type="molecule type" value="Genomic_DNA"/>
</dbReference>
<organism evidence="1">
    <name type="scientific">Siphoviridae sp. ctr2f5</name>
    <dbReference type="NCBI Taxonomy" id="2825684"/>
    <lineage>
        <taxon>Viruses</taxon>
        <taxon>Duplodnaviria</taxon>
        <taxon>Heunggongvirae</taxon>
        <taxon>Uroviricota</taxon>
        <taxon>Caudoviricetes</taxon>
    </lineage>
</organism>
<sequence length="207" mass="24236">MVYQFHSDRKETYNKNMLIEIQFRTKIQHTWATAVEMMGIYTKSNLKSSQGNEDILRFFTLVSSILALKEGTPVCPNTSESADELIKEIKSLDSKHNIVSTLSGLNVAIDFDEKNENKKNKYKYYILILDYSRRKMRIRSFETKNVEIATDIYNRLEDELESDKNIVLVSASSFDSLRAAYPNYFTDIQEFVDMMRLLYDNLNKFIN</sequence>
<protein>
    <submittedName>
        <fullName evidence="1">Putative GTP pyrophosphokinase</fullName>
    </submittedName>
</protein>
<reference evidence="1" key="1">
    <citation type="journal article" date="2021" name="Proc. Natl. Acad. Sci. U.S.A.">
        <title>A Catalog of Tens of Thousands of Viruses from Human Metagenomes Reveals Hidden Associations with Chronic Diseases.</title>
        <authorList>
            <person name="Tisza M.J."/>
            <person name="Buck C.B."/>
        </authorList>
    </citation>
    <scope>NUCLEOTIDE SEQUENCE</scope>
    <source>
        <strain evidence="1">Ctr2f5</strain>
    </source>
</reference>